<dbReference type="PANTHER" id="PTHR32063:SF18">
    <property type="entry name" value="CATION EFFLUX SYSTEM PROTEIN"/>
    <property type="match status" value="1"/>
</dbReference>
<dbReference type="InterPro" id="IPR001036">
    <property type="entry name" value="Acrflvin-R"/>
</dbReference>
<dbReference type="PRINTS" id="PR00702">
    <property type="entry name" value="ACRIFLAVINRP"/>
</dbReference>
<dbReference type="RefSeq" id="WP_023399151.1">
    <property type="nucleotide sequence ID" value="NZ_AUSV01000036.1"/>
</dbReference>
<dbReference type="SUPFAM" id="SSF82866">
    <property type="entry name" value="Multidrug efflux transporter AcrB transmembrane domain"/>
    <property type="match status" value="2"/>
</dbReference>
<feature type="transmembrane region" description="Helical" evidence="1">
    <location>
        <begin position="426"/>
        <end position="446"/>
    </location>
</feature>
<proteinExistence type="predicted"/>
<feature type="transmembrane region" description="Helical" evidence="1">
    <location>
        <begin position="15"/>
        <end position="34"/>
    </location>
</feature>
<feature type="transmembrane region" description="Helical" evidence="1">
    <location>
        <begin position="970"/>
        <end position="996"/>
    </location>
</feature>
<dbReference type="Gene3D" id="3.30.70.1320">
    <property type="entry name" value="Multidrug efflux transporter AcrB pore domain like"/>
    <property type="match status" value="1"/>
</dbReference>
<organism evidence="2 3">
    <name type="scientific">Pseudoalteromonas luteoviolacea (strain 2ta16)</name>
    <dbReference type="NCBI Taxonomy" id="1353533"/>
    <lineage>
        <taxon>Bacteria</taxon>
        <taxon>Pseudomonadati</taxon>
        <taxon>Pseudomonadota</taxon>
        <taxon>Gammaproteobacteria</taxon>
        <taxon>Alteromonadales</taxon>
        <taxon>Pseudoalteromonadaceae</taxon>
        <taxon>Pseudoalteromonas</taxon>
    </lineage>
</organism>
<evidence type="ECO:0000313" key="3">
    <source>
        <dbReference type="Proteomes" id="UP000017820"/>
    </source>
</evidence>
<feature type="transmembrane region" description="Helical" evidence="1">
    <location>
        <begin position="937"/>
        <end position="958"/>
    </location>
</feature>
<dbReference type="InterPro" id="IPR027463">
    <property type="entry name" value="AcrB_DN_DC_subdom"/>
</dbReference>
<feature type="transmembrane region" description="Helical" evidence="1">
    <location>
        <begin position="842"/>
        <end position="860"/>
    </location>
</feature>
<dbReference type="SUPFAM" id="SSF82693">
    <property type="entry name" value="Multidrug efflux transporter AcrB pore domain, PN1, PN2, PC1 and PC2 subdomains"/>
    <property type="match status" value="1"/>
</dbReference>
<feature type="transmembrane region" description="Helical" evidence="1">
    <location>
        <begin position="355"/>
        <end position="378"/>
    </location>
</feature>
<dbReference type="AlphaFoldDB" id="V4HRI1"/>
<keyword evidence="1" id="KW-0472">Membrane</keyword>
<keyword evidence="1" id="KW-0812">Transmembrane</keyword>
<keyword evidence="1" id="KW-1133">Transmembrane helix</keyword>
<dbReference type="Gene3D" id="3.30.70.1430">
    <property type="entry name" value="Multidrug efflux transporter AcrB pore domain"/>
    <property type="match status" value="2"/>
</dbReference>
<comment type="caution">
    <text evidence="2">The sequence shown here is derived from an EMBL/GenBank/DDBJ whole genome shotgun (WGS) entry which is preliminary data.</text>
</comment>
<dbReference type="Gene3D" id="1.20.1640.10">
    <property type="entry name" value="Multidrug efflux transporter AcrB transmembrane domain"/>
    <property type="match status" value="2"/>
</dbReference>
<name>V4HRI1_PSEL2</name>
<dbReference type="Gene3D" id="3.30.2090.10">
    <property type="entry name" value="Multidrug efflux transporter AcrB TolC docking domain, DN and DC subdomains"/>
    <property type="match status" value="2"/>
</dbReference>
<feature type="transmembrane region" description="Helical" evidence="1">
    <location>
        <begin position="895"/>
        <end position="916"/>
    </location>
</feature>
<reference evidence="2 3" key="1">
    <citation type="submission" date="2013-07" db="EMBL/GenBank/DDBJ databases">
        <title>Draft genome sequence of Pseudoalteromonas luteoviolacea 2ta16.</title>
        <authorList>
            <person name="Allen E.E."/>
            <person name="Azam F."/>
            <person name="Podell S."/>
        </authorList>
    </citation>
    <scope>NUCLEOTIDE SEQUENCE [LARGE SCALE GENOMIC DNA]</scope>
    <source>
        <strain evidence="2 3">2ta16</strain>
    </source>
</reference>
<dbReference type="GO" id="GO:0005886">
    <property type="term" value="C:plasma membrane"/>
    <property type="evidence" value="ECO:0007669"/>
    <property type="project" value="TreeGrafter"/>
</dbReference>
<dbReference type="Proteomes" id="UP000017820">
    <property type="component" value="Unassembled WGS sequence"/>
</dbReference>
<gene>
    <name evidence="2" type="ORF">PL2TA16_03273</name>
</gene>
<accession>V4HRI1</accession>
<feature type="transmembrane region" description="Helical" evidence="1">
    <location>
        <begin position="458"/>
        <end position="485"/>
    </location>
</feature>
<dbReference type="GeneID" id="29922410"/>
<dbReference type="GO" id="GO:0042910">
    <property type="term" value="F:xenobiotic transmembrane transporter activity"/>
    <property type="evidence" value="ECO:0007669"/>
    <property type="project" value="TreeGrafter"/>
</dbReference>
<feature type="transmembrane region" description="Helical" evidence="1">
    <location>
        <begin position="330"/>
        <end position="348"/>
    </location>
</feature>
<dbReference type="EMBL" id="AUSV01000036">
    <property type="protein sequence ID" value="ESP93420.1"/>
    <property type="molecule type" value="Genomic_DNA"/>
</dbReference>
<evidence type="ECO:0000313" key="2">
    <source>
        <dbReference type="EMBL" id="ESP93420.1"/>
    </source>
</evidence>
<dbReference type="Pfam" id="PF00873">
    <property type="entry name" value="ACR_tran"/>
    <property type="match status" value="1"/>
</dbReference>
<dbReference type="PATRIC" id="fig|1353533.3.peg.2233"/>
<sequence>MSDSVKHYWYQNPRLIVGIVFILALVGFAGWFSASEQEDPQFPYRNGFVSLTAPNMTIAQLRDAAVVPLERTLSNIDEVSTYQSRIKNGNAVINIELHEHIYDTDTVWERIKDDITSKQSDMLGISANIVDRAQDTQGIVIAITQPSDILAKRALAIELRTELEQLSTIRSVNLVGDPHEQIVIDYTLKAMQEFGVTPEQIAQRLSSTSGRGASFQAGGITTNTNPLGRLQSIDDIKNSQVSLDNANPVSLSTIADIYYRPNPIAPEQFMVNGQRVVGLAISLPANTVRVTEVGDAIRQVVEEFNLRFANNPAKIVLFQPKWTKKRKSDLLNSLATGCIAVAVILILLMSVRTAIVVVVTIPAIALSALGFFTAAGGVLHQMTIAGLVISLGLMVDNSIVMAEKILQLMDKGKSHLEASKLAVKDLYKPLATATITTIAAFLPMLLAKGSVADFISTIPILVILCISLSYLIALSFVPVMANCLFQSRHESAKRQSQFSVIGNRIAQFSLANPKTVIIVMLGVLILIPLLPSATGEFFPKTNRNQGYVDIQLPLGSDITKTANLAQQISQYIQTLDFVTQTLTFSGSSGPRFYYNLVQQPGESHIARVVFEVTEETIVGEVVEQFNTLLPQAFDGALILAREFGQGPPIESPIEIRLISNQTEANLKAAENVFMLLNEQTDTAHVRRDYSYGVVQLSMLIEQQSLKQVGLNESALADYLAWQGTGLHLSDLTFKTEPITLLLQDTSSNQTVERIMSTQVVDHKNQFLPISAFVNAQLVGEKAVETRRNGREELRILSDVTSGTDESILLESLQPALLAIAKKHGVTLQFGGELEESQEANSALLLALPAGIILLFIALILQFNSYKLTVLVMMTIPFSIVGAPIMLSLVGVPFGFMSLLGILALVGIVVNTAILLIEKSIEGIIDGHNKDAAIRLAVSNRLRAIMLTTITTIIGMLPLTSGESPLWPPLAWTVIGGLISSTLMMLYIMPILMSWLIEPNRYKNRINVSLQ</sequence>
<feature type="transmembrane region" description="Helical" evidence="1">
    <location>
        <begin position="867"/>
        <end position="889"/>
    </location>
</feature>
<protein>
    <submittedName>
        <fullName evidence="2">Cation/multidrug efflux pump</fullName>
    </submittedName>
</protein>
<feature type="transmembrane region" description="Helical" evidence="1">
    <location>
        <begin position="505"/>
        <end position="530"/>
    </location>
</feature>
<dbReference type="PANTHER" id="PTHR32063">
    <property type="match status" value="1"/>
</dbReference>
<dbReference type="SUPFAM" id="SSF82714">
    <property type="entry name" value="Multidrug efflux transporter AcrB TolC docking domain, DN and DC subdomains"/>
    <property type="match status" value="1"/>
</dbReference>
<dbReference type="Gene3D" id="3.30.70.1440">
    <property type="entry name" value="Multidrug efflux transporter AcrB pore domain"/>
    <property type="match status" value="1"/>
</dbReference>
<evidence type="ECO:0000256" key="1">
    <source>
        <dbReference type="SAM" id="Phobius"/>
    </source>
</evidence>